<dbReference type="InterPro" id="IPR005255">
    <property type="entry name" value="PdxA_fam"/>
</dbReference>
<dbReference type="EMBL" id="CP003261">
    <property type="protein sequence ID" value="AGK98515.1"/>
    <property type="molecule type" value="Genomic_DNA"/>
</dbReference>
<comment type="subunit">
    <text evidence="4">Homodimer.</text>
</comment>
<dbReference type="Gene3D" id="3.40.718.10">
    <property type="entry name" value="Isopropylmalate Dehydrogenase"/>
    <property type="match status" value="1"/>
</dbReference>
<dbReference type="OrthoDB" id="9801783at2"/>
<dbReference type="eggNOG" id="COG1995">
    <property type="taxonomic scope" value="Bacteria"/>
</dbReference>
<organism evidence="12 13">
    <name type="scientific">Clostridium pasteurianum BC1</name>
    <dbReference type="NCBI Taxonomy" id="86416"/>
    <lineage>
        <taxon>Bacteria</taxon>
        <taxon>Bacillati</taxon>
        <taxon>Bacillota</taxon>
        <taxon>Clostridia</taxon>
        <taxon>Eubacteriales</taxon>
        <taxon>Clostridiaceae</taxon>
        <taxon>Clostridium</taxon>
    </lineage>
</organism>
<dbReference type="STRING" id="86416.Clopa_3737"/>
<dbReference type="KEGG" id="cpas:Clopa_3737"/>
<dbReference type="HOGENOM" id="CLU_040168_0_1_9"/>
<dbReference type="Proteomes" id="UP000013523">
    <property type="component" value="Chromosome"/>
</dbReference>
<comment type="cofactor">
    <cofactor evidence="1">
        <name>a divalent metal cation</name>
        <dbReference type="ChEBI" id="CHEBI:60240"/>
    </cofactor>
</comment>
<evidence type="ECO:0000256" key="5">
    <source>
        <dbReference type="ARBA" id="ARBA00012116"/>
    </source>
</evidence>
<evidence type="ECO:0000256" key="2">
    <source>
        <dbReference type="ARBA" id="ARBA00003324"/>
    </source>
</evidence>
<evidence type="ECO:0000256" key="4">
    <source>
        <dbReference type="ARBA" id="ARBA00011738"/>
    </source>
</evidence>
<dbReference type="Pfam" id="PF04166">
    <property type="entry name" value="PdxA"/>
    <property type="match status" value="1"/>
</dbReference>
<evidence type="ECO:0000256" key="7">
    <source>
        <dbReference type="ARBA" id="ARBA00022723"/>
    </source>
</evidence>
<evidence type="ECO:0000256" key="10">
    <source>
        <dbReference type="ARBA" id="ARBA00023277"/>
    </source>
</evidence>
<dbReference type="PANTHER" id="PTHR30004">
    <property type="entry name" value="4-HYDROXYTHREONINE-4-PHOSPHATE DEHYDROGENASE"/>
    <property type="match status" value="1"/>
</dbReference>
<keyword evidence="10" id="KW-0119">Carbohydrate metabolism</keyword>
<evidence type="ECO:0000256" key="1">
    <source>
        <dbReference type="ARBA" id="ARBA00001968"/>
    </source>
</evidence>
<dbReference type="SUPFAM" id="SSF53659">
    <property type="entry name" value="Isocitrate/Isopropylmalate dehydrogenase-like"/>
    <property type="match status" value="1"/>
</dbReference>
<evidence type="ECO:0000256" key="11">
    <source>
        <dbReference type="ARBA" id="ARBA00049355"/>
    </source>
</evidence>
<dbReference type="GO" id="GO:0016491">
    <property type="term" value="F:oxidoreductase activity"/>
    <property type="evidence" value="ECO:0007669"/>
    <property type="project" value="UniProtKB-KW"/>
</dbReference>
<name>R4KFZ8_CLOPA</name>
<dbReference type="NCBIfam" id="NF002992">
    <property type="entry name" value="PRK03743.1"/>
    <property type="match status" value="1"/>
</dbReference>
<dbReference type="GO" id="GO:0051287">
    <property type="term" value="F:NAD binding"/>
    <property type="evidence" value="ECO:0007669"/>
    <property type="project" value="InterPro"/>
</dbReference>
<proteinExistence type="inferred from homology"/>
<dbReference type="EC" id="1.1.1.408" evidence="5"/>
<dbReference type="PATRIC" id="fig|86416.3.peg.3735"/>
<evidence type="ECO:0000256" key="3">
    <source>
        <dbReference type="ARBA" id="ARBA00009464"/>
    </source>
</evidence>
<keyword evidence="9" id="KW-0520">NAD</keyword>
<dbReference type="PANTHER" id="PTHR30004:SF6">
    <property type="entry name" value="D-THREONATE 4-PHOSPHATE DEHYDROGENASE"/>
    <property type="match status" value="1"/>
</dbReference>
<dbReference type="GO" id="GO:0046872">
    <property type="term" value="F:metal ion binding"/>
    <property type="evidence" value="ECO:0007669"/>
    <property type="project" value="UniProtKB-KW"/>
</dbReference>
<evidence type="ECO:0000256" key="9">
    <source>
        <dbReference type="ARBA" id="ARBA00023027"/>
    </source>
</evidence>
<evidence type="ECO:0000313" key="13">
    <source>
        <dbReference type="Proteomes" id="UP000013523"/>
    </source>
</evidence>
<reference evidence="12 13" key="1">
    <citation type="submission" date="2012-01" db="EMBL/GenBank/DDBJ databases">
        <title>Complete sequence of chromosome of Clostridium pasteurianum BC1.</title>
        <authorList>
            <consortium name="US DOE Joint Genome Institute"/>
            <person name="Lucas S."/>
            <person name="Han J."/>
            <person name="Lapidus A."/>
            <person name="Cheng J.-F."/>
            <person name="Goodwin L."/>
            <person name="Pitluck S."/>
            <person name="Peters L."/>
            <person name="Mikhailova N."/>
            <person name="Teshima H."/>
            <person name="Detter J.C."/>
            <person name="Han C."/>
            <person name="Tapia R."/>
            <person name="Land M."/>
            <person name="Hauser L."/>
            <person name="Kyrpides N."/>
            <person name="Ivanova N."/>
            <person name="Pagani I."/>
            <person name="Dunn J."/>
            <person name="Taghavi S."/>
            <person name="Francis A."/>
            <person name="van der Lelie D."/>
            <person name="Woyke T."/>
        </authorList>
    </citation>
    <scope>NUCLEOTIDE SEQUENCE [LARGE SCALE GENOMIC DNA]</scope>
    <source>
        <strain evidence="12 13">BC1</strain>
    </source>
</reference>
<keyword evidence="8" id="KW-0560">Oxidoreductase</keyword>
<sequence>MSRPIIAITLGDPAGVGPEIVVKALKNKSVYYVCNPIVVGDKEVLKKALDITNISLKLNAVSSPDEGKYTLGTIDFIDLNNIDISALEFGKVQAQCGQAAFDYLSYAIKLAMDKKVTAIATTPLNKESFKSAGVPYIGHTEVLESLTNTRNPLTMFEVKGLKVFFYSRHVSLRNACDLITKEGIEEFVIRCEKALKVLGIEKPHIAIAGLNPHSGEHGLFGDEEVKYISPAVENLREKGVDISGPIGADSVFYQALLGRYDAVLSLYHDQGHIATKMVDFERTISLTNNMPFLRTSVDHGTAFDIAGTGKVSEVSMIEAIILAAKYGPGFLTENNKDN</sequence>
<evidence type="ECO:0000256" key="8">
    <source>
        <dbReference type="ARBA" id="ARBA00023002"/>
    </source>
</evidence>
<comment type="function">
    <text evidence="2">Catalyzes the NAD-dependent oxidation and subsequent decarboxylation of D-threonate 4-phosphate to produce dihydroxyacetone phosphate (DHAP).</text>
</comment>
<accession>R4KFZ8</accession>
<comment type="similarity">
    <text evidence="3">Belongs to the PdxA family. PdxA2 subfamily.</text>
</comment>
<evidence type="ECO:0000313" key="12">
    <source>
        <dbReference type="EMBL" id="AGK98515.1"/>
    </source>
</evidence>
<dbReference type="RefSeq" id="WP_015616798.1">
    <property type="nucleotide sequence ID" value="NC_021182.1"/>
</dbReference>
<protein>
    <recommendedName>
        <fullName evidence="6">Putative D-threonate 4-phosphate dehydrogenase</fullName>
        <ecNumber evidence="5">1.1.1.408</ecNumber>
    </recommendedName>
</protein>
<keyword evidence="7" id="KW-0479">Metal-binding</keyword>
<comment type="catalytic activity">
    <reaction evidence="11">
        <text>4-O-phospho-D-threonate + NAD(+) = dihydroxyacetone phosphate + CO2 + NADH</text>
        <dbReference type="Rhea" id="RHEA:52396"/>
        <dbReference type="ChEBI" id="CHEBI:16526"/>
        <dbReference type="ChEBI" id="CHEBI:57540"/>
        <dbReference type="ChEBI" id="CHEBI:57642"/>
        <dbReference type="ChEBI" id="CHEBI:57945"/>
        <dbReference type="ChEBI" id="CHEBI:136590"/>
        <dbReference type="EC" id="1.1.1.408"/>
    </reaction>
</comment>
<evidence type="ECO:0000256" key="6">
    <source>
        <dbReference type="ARBA" id="ARBA00016951"/>
    </source>
</evidence>
<keyword evidence="13" id="KW-1185">Reference proteome</keyword>
<gene>
    <name evidence="12" type="ORF">Clopa_3737</name>
</gene>
<dbReference type="AlphaFoldDB" id="R4KFZ8"/>
<dbReference type="NCBIfam" id="TIGR00557">
    <property type="entry name" value="pdxA"/>
    <property type="match status" value="1"/>
</dbReference>